<accession>A0ABR8BQB8</accession>
<keyword evidence="2" id="KW-0812">Transmembrane</keyword>
<comment type="caution">
    <text evidence="3">The sequence shown here is derived from an EMBL/GenBank/DDBJ whole genome shotgun (WGS) entry which is preliminary data.</text>
</comment>
<dbReference type="RefSeq" id="WP_190573096.1">
    <property type="nucleotide sequence ID" value="NZ_JACJQL010000144.1"/>
</dbReference>
<keyword evidence="4" id="KW-1185">Reference proteome</keyword>
<dbReference type="EMBL" id="JACJQL010000144">
    <property type="protein sequence ID" value="MBD2255864.1"/>
    <property type="molecule type" value="Genomic_DNA"/>
</dbReference>
<evidence type="ECO:0000256" key="1">
    <source>
        <dbReference type="SAM" id="MobiDB-lite"/>
    </source>
</evidence>
<name>A0ABR8BQB8_9NOSO</name>
<feature type="compositionally biased region" description="Basic residues" evidence="1">
    <location>
        <begin position="126"/>
        <end position="138"/>
    </location>
</feature>
<feature type="region of interest" description="Disordered" evidence="1">
    <location>
        <begin position="104"/>
        <end position="138"/>
    </location>
</feature>
<evidence type="ECO:0000256" key="2">
    <source>
        <dbReference type="SAM" id="Phobius"/>
    </source>
</evidence>
<evidence type="ECO:0000313" key="3">
    <source>
        <dbReference type="EMBL" id="MBD2255864.1"/>
    </source>
</evidence>
<reference evidence="3 4" key="1">
    <citation type="journal article" date="2020" name="ISME J.">
        <title>Comparative genomics reveals insights into cyanobacterial evolution and habitat adaptation.</title>
        <authorList>
            <person name="Chen M.Y."/>
            <person name="Teng W.K."/>
            <person name="Zhao L."/>
            <person name="Hu C.X."/>
            <person name="Zhou Y.K."/>
            <person name="Han B.P."/>
            <person name="Song L.R."/>
            <person name="Shu W.S."/>
        </authorList>
    </citation>
    <scope>NUCLEOTIDE SEQUENCE [LARGE SCALE GENOMIC DNA]</scope>
    <source>
        <strain evidence="3 4">FACHB-3921</strain>
    </source>
</reference>
<protein>
    <submittedName>
        <fullName evidence="3">Uncharacterized protein</fullName>
    </submittedName>
</protein>
<keyword evidence="2" id="KW-0472">Membrane</keyword>
<dbReference type="Proteomes" id="UP000621307">
    <property type="component" value="Unassembled WGS sequence"/>
</dbReference>
<gene>
    <name evidence="3" type="ORF">H6G14_32385</name>
</gene>
<evidence type="ECO:0000313" key="4">
    <source>
        <dbReference type="Proteomes" id="UP000621307"/>
    </source>
</evidence>
<keyword evidence="2" id="KW-1133">Transmembrane helix</keyword>
<proteinExistence type="predicted"/>
<organism evidence="3 4">
    <name type="scientific">Nostoc parmelioides FACHB-3921</name>
    <dbReference type="NCBI Taxonomy" id="2692909"/>
    <lineage>
        <taxon>Bacteria</taxon>
        <taxon>Bacillati</taxon>
        <taxon>Cyanobacteriota</taxon>
        <taxon>Cyanophyceae</taxon>
        <taxon>Nostocales</taxon>
        <taxon>Nostocaceae</taxon>
        <taxon>Nostoc</taxon>
    </lineage>
</organism>
<sequence length="138" mass="15005">MDIQTILNLMIQAVVMSFVALMVFDFVGGLWVVPLPPAEWQPPVIKQPTVSAVAPQTTPAPQFEEIPDPWILEPQSSHHSAPASAVIVPFPALRLLPPAIAQEVPPTKLKSKRAKSSTPRKSASTPKRKSTKSRKITA</sequence>
<feature type="transmembrane region" description="Helical" evidence="2">
    <location>
        <begin position="6"/>
        <end position="33"/>
    </location>
</feature>